<dbReference type="AlphaFoldDB" id="A0A0G0VQD8"/>
<sequence>MQPIDLSFNKMLPKYMPTKDKHIRDALINYLKDKYRFKDKTRIVEELGLNHGETRVDVAVVNGVIHGFEIKSDLDTLDRLALQIVLYNSVLDQATLVVGKKHLMEAMYLVPDWWGILVAKLDINGCTKLINIREATNNPEKKSSAIVKLLWKDEAISILEQYNCAAGFYSKARKVIYDRLLEAIDEPVLFASVRDCLIAREGWRPDEPPVLNDD</sequence>
<comment type="caution">
    <text evidence="1">The sequence shown here is derived from an EMBL/GenBank/DDBJ whole genome shotgun (WGS) entry which is preliminary data.</text>
</comment>
<accession>A0A0G0VQD8</accession>
<dbReference type="InterPro" id="IPR047729">
    <property type="entry name" value="Sce7726-like"/>
</dbReference>
<proteinExistence type="predicted"/>
<reference evidence="1 2" key="1">
    <citation type="journal article" date="2015" name="Nature">
        <title>rRNA introns, odd ribosomes, and small enigmatic genomes across a large radiation of phyla.</title>
        <authorList>
            <person name="Brown C.T."/>
            <person name="Hug L.A."/>
            <person name="Thomas B.C."/>
            <person name="Sharon I."/>
            <person name="Castelle C.J."/>
            <person name="Singh A."/>
            <person name="Wilkins M.J."/>
            <person name="Williams K.H."/>
            <person name="Banfield J.F."/>
        </authorList>
    </citation>
    <scope>NUCLEOTIDE SEQUENCE [LARGE SCALE GENOMIC DNA]</scope>
</reference>
<dbReference type="EMBL" id="LCBB01000005">
    <property type="protein sequence ID" value="KKS03099.1"/>
    <property type="molecule type" value="Genomic_DNA"/>
</dbReference>
<dbReference type="NCBIfam" id="NF033832">
    <property type="entry name" value="sce7726_fam"/>
    <property type="match status" value="1"/>
</dbReference>
<dbReference type="Proteomes" id="UP000033947">
    <property type="component" value="Unassembled WGS sequence"/>
</dbReference>
<gene>
    <name evidence="1" type="ORF">UU55_C0005G0007</name>
</gene>
<evidence type="ECO:0000313" key="2">
    <source>
        <dbReference type="Proteomes" id="UP000033947"/>
    </source>
</evidence>
<organism evidence="1 2">
    <name type="scientific">candidate division WWE3 bacterium GW2011_GWC2_41_23</name>
    <dbReference type="NCBI Taxonomy" id="1619123"/>
    <lineage>
        <taxon>Bacteria</taxon>
        <taxon>Katanobacteria</taxon>
    </lineage>
</organism>
<protein>
    <submittedName>
        <fullName evidence="1">Uncharacterized protein</fullName>
    </submittedName>
</protein>
<name>A0A0G0VQD8_UNCKA</name>
<evidence type="ECO:0000313" key="1">
    <source>
        <dbReference type="EMBL" id="KKS03099.1"/>
    </source>
</evidence>